<reference evidence="2" key="2">
    <citation type="submission" date="2021-09" db="EMBL/GenBank/DDBJ databases">
        <authorList>
            <person name="Gilroy R."/>
        </authorList>
    </citation>
    <scope>NUCLEOTIDE SEQUENCE</scope>
    <source>
        <strain evidence="2">ChiGjej2B2-19336</strain>
    </source>
</reference>
<sequence length="69" mass="7936">MKKLSLDLNAEVERLRRVNARLMTAVRRGREDYAELLEVSHASIDYLRREVAALEAENLNLNIRLGSVN</sequence>
<reference evidence="2" key="1">
    <citation type="journal article" date="2021" name="PeerJ">
        <title>Extensive microbial diversity within the chicken gut microbiome revealed by metagenomics and culture.</title>
        <authorList>
            <person name="Gilroy R."/>
            <person name="Ravi A."/>
            <person name="Getino M."/>
            <person name="Pursley I."/>
            <person name="Horton D.L."/>
            <person name="Alikhan N.F."/>
            <person name="Baker D."/>
            <person name="Gharbi K."/>
            <person name="Hall N."/>
            <person name="Watson M."/>
            <person name="Adriaenssens E.M."/>
            <person name="Foster-Nyarko E."/>
            <person name="Jarju S."/>
            <person name="Secka A."/>
            <person name="Antonio M."/>
            <person name="Oren A."/>
            <person name="Chaudhuri R.R."/>
            <person name="La Ragione R."/>
            <person name="Hildebrand F."/>
            <person name="Pallen M.J."/>
        </authorList>
    </citation>
    <scope>NUCLEOTIDE SEQUENCE</scope>
    <source>
        <strain evidence="2">ChiGjej2B2-19336</strain>
    </source>
</reference>
<protein>
    <submittedName>
        <fullName evidence="2">Uncharacterized protein</fullName>
    </submittedName>
</protein>
<accession>A0A921AWU2</accession>
<proteinExistence type="predicted"/>
<evidence type="ECO:0000313" key="3">
    <source>
        <dbReference type="Proteomes" id="UP000698963"/>
    </source>
</evidence>
<organism evidence="2 3">
    <name type="scientific">Mailhella massiliensis</name>
    <dbReference type="NCBI Taxonomy" id="1903261"/>
    <lineage>
        <taxon>Bacteria</taxon>
        <taxon>Pseudomonadati</taxon>
        <taxon>Thermodesulfobacteriota</taxon>
        <taxon>Desulfovibrionia</taxon>
        <taxon>Desulfovibrionales</taxon>
        <taxon>Desulfovibrionaceae</taxon>
        <taxon>Mailhella</taxon>
    </lineage>
</organism>
<dbReference type="Proteomes" id="UP000698963">
    <property type="component" value="Unassembled WGS sequence"/>
</dbReference>
<dbReference type="RefSeq" id="WP_273523949.1">
    <property type="nucleotide sequence ID" value="NZ_CALUWX010000034.1"/>
</dbReference>
<comment type="caution">
    <text evidence="2">The sequence shown here is derived from an EMBL/GenBank/DDBJ whole genome shotgun (WGS) entry which is preliminary data.</text>
</comment>
<feature type="coiled-coil region" evidence="1">
    <location>
        <begin position="1"/>
        <end position="64"/>
    </location>
</feature>
<dbReference type="AlphaFoldDB" id="A0A921AWU2"/>
<dbReference type="EMBL" id="DYZA01000154">
    <property type="protein sequence ID" value="HJD97511.1"/>
    <property type="molecule type" value="Genomic_DNA"/>
</dbReference>
<keyword evidence="1" id="KW-0175">Coiled coil</keyword>
<evidence type="ECO:0000313" key="2">
    <source>
        <dbReference type="EMBL" id="HJD97511.1"/>
    </source>
</evidence>
<evidence type="ECO:0000256" key="1">
    <source>
        <dbReference type="SAM" id="Coils"/>
    </source>
</evidence>
<gene>
    <name evidence="2" type="ORF">K8W16_07685</name>
</gene>
<name>A0A921AWU2_9BACT</name>